<dbReference type="Proteomes" id="UP001379533">
    <property type="component" value="Chromosome"/>
</dbReference>
<proteinExistence type="predicted"/>
<keyword evidence="2" id="KW-1185">Reference proteome</keyword>
<dbReference type="EMBL" id="CP089982">
    <property type="protein sequence ID" value="WXA99353.1"/>
    <property type="molecule type" value="Genomic_DNA"/>
</dbReference>
<organism evidence="1 2">
    <name type="scientific">Pendulispora brunnea</name>
    <dbReference type="NCBI Taxonomy" id="2905690"/>
    <lineage>
        <taxon>Bacteria</taxon>
        <taxon>Pseudomonadati</taxon>
        <taxon>Myxococcota</taxon>
        <taxon>Myxococcia</taxon>
        <taxon>Myxococcales</taxon>
        <taxon>Sorangiineae</taxon>
        <taxon>Pendulisporaceae</taxon>
        <taxon>Pendulispora</taxon>
    </lineage>
</organism>
<reference evidence="1 2" key="1">
    <citation type="submission" date="2021-12" db="EMBL/GenBank/DDBJ databases">
        <title>Discovery of the Pendulisporaceae a myxobacterial family with distinct sporulation behavior and unique specialized metabolism.</title>
        <authorList>
            <person name="Garcia R."/>
            <person name="Popoff A."/>
            <person name="Bader C.D."/>
            <person name="Loehr J."/>
            <person name="Walesch S."/>
            <person name="Walt C."/>
            <person name="Boldt J."/>
            <person name="Bunk B."/>
            <person name="Haeckl F.J.F.P.J."/>
            <person name="Gunesch A.P."/>
            <person name="Birkelbach J."/>
            <person name="Nuebel U."/>
            <person name="Pietschmann T."/>
            <person name="Bach T."/>
            <person name="Mueller R."/>
        </authorList>
    </citation>
    <scope>NUCLEOTIDE SEQUENCE [LARGE SCALE GENOMIC DNA]</scope>
    <source>
        <strain evidence="1 2">MSr12523</strain>
    </source>
</reference>
<gene>
    <name evidence="1" type="ORF">LZC95_21340</name>
</gene>
<name>A0ABZ2KPW0_9BACT</name>
<protein>
    <submittedName>
        <fullName evidence="1">Uncharacterized protein</fullName>
    </submittedName>
</protein>
<evidence type="ECO:0000313" key="1">
    <source>
        <dbReference type="EMBL" id="WXA99353.1"/>
    </source>
</evidence>
<accession>A0ABZ2KPW0</accession>
<sequence>MSNITDEILSCADNSLAASLQGDAGERVASMTKFMECFERFARAVSQGKATWDEARPWARRNAERLCSASEALEGWQDETGRLLYDTDEEGREYALSRRSQHAFARELFDGTAADALLACYEDESVDRDFREWAYHLALDAPDYVPKTHTWWRW</sequence>
<dbReference type="RefSeq" id="WP_394849988.1">
    <property type="nucleotide sequence ID" value="NZ_CP089982.1"/>
</dbReference>
<evidence type="ECO:0000313" key="2">
    <source>
        <dbReference type="Proteomes" id="UP001379533"/>
    </source>
</evidence>